<dbReference type="Proteomes" id="UP000546031">
    <property type="component" value="Unassembled WGS sequence"/>
</dbReference>
<evidence type="ECO:0000313" key="3">
    <source>
        <dbReference type="EMBL" id="NVE94374.1"/>
    </source>
</evidence>
<dbReference type="GO" id="GO:0016787">
    <property type="term" value="F:hydrolase activity"/>
    <property type="evidence" value="ECO:0007669"/>
    <property type="project" value="InterPro"/>
</dbReference>
<name>A0A850H588_9SPHN</name>
<keyword evidence="1" id="KW-0732">Signal</keyword>
<organism evidence="3 4">
    <name type="scientific">Altererythrobacter lutimaris</name>
    <dbReference type="NCBI Taxonomy" id="2743979"/>
    <lineage>
        <taxon>Bacteria</taxon>
        <taxon>Pseudomonadati</taxon>
        <taxon>Pseudomonadota</taxon>
        <taxon>Alphaproteobacteria</taxon>
        <taxon>Sphingomonadales</taxon>
        <taxon>Erythrobacteraceae</taxon>
        <taxon>Altererythrobacter</taxon>
    </lineage>
</organism>
<dbReference type="Gene3D" id="2.60.120.560">
    <property type="entry name" value="Exo-inulinase, domain 1"/>
    <property type="match status" value="2"/>
</dbReference>
<evidence type="ECO:0000259" key="2">
    <source>
        <dbReference type="Pfam" id="PF06439"/>
    </source>
</evidence>
<dbReference type="InterPro" id="IPR010496">
    <property type="entry name" value="AL/BT2_dom"/>
</dbReference>
<dbReference type="RefSeq" id="WP_176272657.1">
    <property type="nucleotide sequence ID" value="NZ_JABWTA010000001.1"/>
</dbReference>
<protein>
    <submittedName>
        <fullName evidence="3">DUF1080 domain-containing protein</fullName>
    </submittedName>
</protein>
<accession>A0A850H588</accession>
<keyword evidence="4" id="KW-1185">Reference proteome</keyword>
<dbReference type="EMBL" id="JABWTA010000001">
    <property type="protein sequence ID" value="NVE94374.1"/>
    <property type="molecule type" value="Genomic_DNA"/>
</dbReference>
<feature type="domain" description="3-keto-alpha-glucoside-1,2-lyase/3-keto-2-hydroxy-glucal hydratase" evidence="2">
    <location>
        <begin position="263"/>
        <end position="419"/>
    </location>
</feature>
<feature type="chain" id="PRO_5032321042" evidence="1">
    <location>
        <begin position="23"/>
        <end position="458"/>
    </location>
</feature>
<comment type="caution">
    <text evidence="3">The sequence shown here is derived from an EMBL/GenBank/DDBJ whole genome shotgun (WGS) entry which is preliminary data.</text>
</comment>
<evidence type="ECO:0000313" key="4">
    <source>
        <dbReference type="Proteomes" id="UP000546031"/>
    </source>
</evidence>
<reference evidence="3 4" key="1">
    <citation type="submission" date="2020-06" db="EMBL/GenBank/DDBJ databases">
        <title>Altererythrobacter lutimaris sp. nov., a marine bacterium isolated from a tidal flat.</title>
        <authorList>
            <person name="Kim D."/>
            <person name="Yoo Y."/>
            <person name="Kim J.-J."/>
        </authorList>
    </citation>
    <scope>NUCLEOTIDE SEQUENCE [LARGE SCALE GENOMIC DNA]</scope>
    <source>
        <strain evidence="3 4">JGD-16</strain>
    </source>
</reference>
<sequence>MVFPTKRHAAALSLLATLPLNACTGNQASGDAQWRSLFNGNDLSGWTRTGGHHNIRVENGIIIGTAVPKQDSEFLLSEQRFGDFILEAEFRIDGVLNSGIIFRSEEDTPGSDSGVKGYQMEIDPGARGWSGGLYAEGLPWGWLYPPNINRACIGQYRKNDWNHYRIEAIGSEISTFVNGVPCARITDDRIVDGHIALQVHGVEASGARGFPGDSVSWRSLRVLTDNLAKSRTPAIYSTPHITYRPNHLTEWERSQGWRMIEAVRTGSLGDFATADRTGGEEKHYTKLHAGDLWSLSLTDQKQNFSVKWVFRVAEGTEASIAYLTNSCELARGEKVIAPRYRITGRSDDLDSFFYTDGGREVGSLRGAILATNLSEPYPIMRINPVGEWNTAEIRVEDKVAQHWLNNIKVVEYKLIDRPELLSPALNGQIGEASSGSSMICLRVDTGSLDLHSIKVRSH</sequence>
<gene>
    <name evidence="3" type="ORF">HUO12_05610</name>
</gene>
<feature type="signal peptide" evidence="1">
    <location>
        <begin position="1"/>
        <end position="22"/>
    </location>
</feature>
<dbReference type="Pfam" id="PF06439">
    <property type="entry name" value="3keto-disac_hyd"/>
    <property type="match status" value="2"/>
</dbReference>
<proteinExistence type="predicted"/>
<feature type="domain" description="3-keto-alpha-glucoside-1,2-lyase/3-keto-2-hydroxy-glucal hydratase" evidence="2">
    <location>
        <begin position="33"/>
        <end position="222"/>
    </location>
</feature>
<dbReference type="AlphaFoldDB" id="A0A850H588"/>
<evidence type="ECO:0000256" key="1">
    <source>
        <dbReference type="SAM" id="SignalP"/>
    </source>
</evidence>